<feature type="signal peptide" evidence="17">
    <location>
        <begin position="1"/>
        <end position="26"/>
    </location>
</feature>
<keyword evidence="5" id="KW-0808">Transferase</keyword>
<dbReference type="InterPro" id="IPR000719">
    <property type="entry name" value="Prot_kinase_dom"/>
</dbReference>
<evidence type="ECO:0000256" key="17">
    <source>
        <dbReference type="SAM" id="SignalP"/>
    </source>
</evidence>
<evidence type="ECO:0000256" key="5">
    <source>
        <dbReference type="ARBA" id="ARBA00022679"/>
    </source>
</evidence>
<organism evidence="19 20">
    <name type="scientific">Hevea brasiliensis</name>
    <name type="common">Para rubber tree</name>
    <name type="synonym">Siphonia brasiliensis</name>
    <dbReference type="NCBI Taxonomy" id="3981"/>
    <lineage>
        <taxon>Eukaryota</taxon>
        <taxon>Viridiplantae</taxon>
        <taxon>Streptophyta</taxon>
        <taxon>Embryophyta</taxon>
        <taxon>Tracheophyta</taxon>
        <taxon>Spermatophyta</taxon>
        <taxon>Magnoliopsida</taxon>
        <taxon>eudicotyledons</taxon>
        <taxon>Gunneridae</taxon>
        <taxon>Pentapetalae</taxon>
        <taxon>rosids</taxon>
        <taxon>fabids</taxon>
        <taxon>Malpighiales</taxon>
        <taxon>Euphorbiaceae</taxon>
        <taxon>Crotonoideae</taxon>
        <taxon>Micrandreae</taxon>
        <taxon>Hevea</taxon>
    </lineage>
</organism>
<dbReference type="InterPro" id="IPR001611">
    <property type="entry name" value="Leu-rich_rpt"/>
</dbReference>
<dbReference type="Pfam" id="PF00560">
    <property type="entry name" value="LRR_1"/>
    <property type="match status" value="2"/>
</dbReference>
<dbReference type="Gene3D" id="3.30.200.20">
    <property type="entry name" value="Phosphorylase Kinase, domain 1"/>
    <property type="match status" value="1"/>
</dbReference>
<evidence type="ECO:0000313" key="20">
    <source>
        <dbReference type="Proteomes" id="UP001174677"/>
    </source>
</evidence>
<name>A0ABQ9KP73_HEVBR</name>
<evidence type="ECO:0000313" key="19">
    <source>
        <dbReference type="EMBL" id="KAJ9145899.1"/>
    </source>
</evidence>
<evidence type="ECO:0000256" key="7">
    <source>
        <dbReference type="ARBA" id="ARBA00022729"/>
    </source>
</evidence>
<dbReference type="SUPFAM" id="SSF52047">
    <property type="entry name" value="RNI-like"/>
    <property type="match status" value="1"/>
</dbReference>
<keyword evidence="14" id="KW-0325">Glycoprotein</keyword>
<evidence type="ECO:0000256" key="2">
    <source>
        <dbReference type="ARBA" id="ARBA00012513"/>
    </source>
</evidence>
<dbReference type="PANTHER" id="PTHR45974">
    <property type="entry name" value="RECEPTOR-LIKE PROTEIN 55"/>
    <property type="match status" value="1"/>
</dbReference>
<evidence type="ECO:0000256" key="12">
    <source>
        <dbReference type="ARBA" id="ARBA00022989"/>
    </source>
</evidence>
<feature type="domain" description="Protein kinase" evidence="18">
    <location>
        <begin position="494"/>
        <end position="730"/>
    </location>
</feature>
<evidence type="ECO:0000256" key="1">
    <source>
        <dbReference type="ARBA" id="ARBA00004370"/>
    </source>
</evidence>
<evidence type="ECO:0000256" key="14">
    <source>
        <dbReference type="ARBA" id="ARBA00023180"/>
    </source>
</evidence>
<dbReference type="InterPro" id="IPR032675">
    <property type="entry name" value="LRR_dom_sf"/>
</dbReference>
<keyword evidence="3" id="KW-0723">Serine/threonine-protein kinase</keyword>
<dbReference type="PROSITE" id="PS50011">
    <property type="entry name" value="PROTEIN_KINASE_DOM"/>
    <property type="match status" value="1"/>
</dbReference>
<dbReference type="Pfam" id="PF08263">
    <property type="entry name" value="LRRNT_2"/>
    <property type="match status" value="1"/>
</dbReference>
<feature type="binding site" evidence="15">
    <location>
        <position position="523"/>
    </location>
    <ligand>
        <name>ATP</name>
        <dbReference type="ChEBI" id="CHEBI:30616"/>
    </ligand>
</feature>
<evidence type="ECO:0000256" key="15">
    <source>
        <dbReference type="PROSITE-ProRule" id="PRU10141"/>
    </source>
</evidence>
<keyword evidence="10" id="KW-0418">Kinase</keyword>
<dbReference type="Pfam" id="PF07714">
    <property type="entry name" value="PK_Tyr_Ser-Thr"/>
    <property type="match status" value="1"/>
</dbReference>
<feature type="transmembrane region" description="Helical" evidence="16">
    <location>
        <begin position="436"/>
        <end position="459"/>
    </location>
</feature>
<dbReference type="InterPro" id="IPR011009">
    <property type="entry name" value="Kinase-like_dom_sf"/>
</dbReference>
<dbReference type="Gene3D" id="3.80.10.10">
    <property type="entry name" value="Ribonuclease Inhibitor"/>
    <property type="match status" value="3"/>
</dbReference>
<evidence type="ECO:0000256" key="4">
    <source>
        <dbReference type="ARBA" id="ARBA00022614"/>
    </source>
</evidence>
<dbReference type="InterPro" id="IPR013210">
    <property type="entry name" value="LRR_N_plant-typ"/>
</dbReference>
<evidence type="ECO:0000256" key="6">
    <source>
        <dbReference type="ARBA" id="ARBA00022692"/>
    </source>
</evidence>
<evidence type="ECO:0000256" key="8">
    <source>
        <dbReference type="ARBA" id="ARBA00022737"/>
    </source>
</evidence>
<evidence type="ECO:0000256" key="10">
    <source>
        <dbReference type="ARBA" id="ARBA00022777"/>
    </source>
</evidence>
<feature type="chain" id="PRO_5046577469" description="non-specific serine/threonine protein kinase" evidence="17">
    <location>
        <begin position="27"/>
        <end position="769"/>
    </location>
</feature>
<keyword evidence="4" id="KW-0433">Leucine-rich repeat</keyword>
<dbReference type="EC" id="2.7.11.1" evidence="2"/>
<keyword evidence="12 16" id="KW-1133">Transmembrane helix</keyword>
<dbReference type="InterPro" id="IPR001245">
    <property type="entry name" value="Ser-Thr/Tyr_kinase_cat_dom"/>
</dbReference>
<keyword evidence="13 16" id="KW-0472">Membrane</keyword>
<gene>
    <name evidence="19" type="ORF">P3X46_028227</name>
</gene>
<dbReference type="EMBL" id="JARPOI010000016">
    <property type="protein sequence ID" value="KAJ9145899.1"/>
    <property type="molecule type" value="Genomic_DNA"/>
</dbReference>
<comment type="caution">
    <text evidence="19">The sequence shown here is derived from an EMBL/GenBank/DDBJ whole genome shotgun (WGS) entry which is preliminary data.</text>
</comment>
<dbReference type="Gene3D" id="1.10.510.10">
    <property type="entry name" value="Transferase(Phosphotransferase) domain 1"/>
    <property type="match status" value="1"/>
</dbReference>
<proteinExistence type="predicted"/>
<evidence type="ECO:0000256" key="16">
    <source>
        <dbReference type="SAM" id="Phobius"/>
    </source>
</evidence>
<evidence type="ECO:0000256" key="3">
    <source>
        <dbReference type="ARBA" id="ARBA00022527"/>
    </source>
</evidence>
<dbReference type="Proteomes" id="UP001174677">
    <property type="component" value="Chromosome 16"/>
</dbReference>
<evidence type="ECO:0000259" key="18">
    <source>
        <dbReference type="PROSITE" id="PS50011"/>
    </source>
</evidence>
<evidence type="ECO:0000256" key="13">
    <source>
        <dbReference type="ARBA" id="ARBA00023136"/>
    </source>
</evidence>
<evidence type="ECO:0000256" key="11">
    <source>
        <dbReference type="ARBA" id="ARBA00022840"/>
    </source>
</evidence>
<dbReference type="PANTHER" id="PTHR45974:SF283">
    <property type="entry name" value="LEUCINE-RICH REPEAT PROTEIN KINASE FAMILY PROTEIN"/>
    <property type="match status" value="1"/>
</dbReference>
<keyword evidence="6 16" id="KW-0812">Transmembrane</keyword>
<keyword evidence="9 15" id="KW-0547">Nucleotide-binding</keyword>
<keyword evidence="11 15" id="KW-0067">ATP-binding</keyword>
<accession>A0ABQ9KP73</accession>
<protein>
    <recommendedName>
        <fullName evidence="2">non-specific serine/threonine protein kinase</fullName>
        <ecNumber evidence="2">2.7.11.1</ecNumber>
    </recommendedName>
</protein>
<keyword evidence="20" id="KW-1185">Reference proteome</keyword>
<dbReference type="SUPFAM" id="SSF56112">
    <property type="entry name" value="Protein kinase-like (PK-like)"/>
    <property type="match status" value="1"/>
</dbReference>
<evidence type="ECO:0000256" key="9">
    <source>
        <dbReference type="ARBA" id="ARBA00022741"/>
    </source>
</evidence>
<sequence>MVKWLSFYIDILCWFLYFANPSTCLGNVTDRHALLSFKQAIKRDPFQDLSSWNDSLHYCDWPLILRSRGLVGSLSPHIGNLSFLRVLNFQNNTFHGEIPQEIDRLQRLRYLILSSNSFGGNIQANLSHCSKLVYLDLIDNKLIGNIPTELGSLQKLGALGLGTNNLTKSIPPSIGNRSCLYQISLRANSLQGQIPEELSYLTCTLINYMEESPPHGLYNIYSIEIFNMYLNQLHGRIPSDIGLILPNLSSFVLAYNNFTGSIPVTLSNASGLEQIVLLSNHFTGSIPKDLGMLPYLHHVLLAINQLQDDLSFIDSLTHCSSLEQTTVERNFLNGSIPKSIANLSKDMWILDLQENQLQGTIPLGLENIVNLRFLQLGWNFLSGPVLIDFGKFQQLQYLTFAVSLLGNNHLCGSIADFKLPPCLLPKSNKKKPSSSLMVSISVVGAALFLLLLVGSSIFWHRKRLSGRKTISMPSFNLPFLRISYAELFKARDGFSTSNIIGAGSYSSVYKGVLEPTGTEIAVKVLNLLRGEASHSFISLIYVFMPNGSLDKWLHPGNAWEGGQQIVPENLKVMQRLNIAIDIASAIEYLHNGCPSTIIRGDLQPSNVLLDNEMTARLGDFGLAKIVYAISSGPDQYRSSTSAAIKGTIGYYGVGDTVFKEGDIYSYGILLLEMFTGKKPTDDSFKDGLNLHVYVERSLPYKVMEVVDRRIDLSNDGREGLLNCLVLVMRIGVACAVELPTERVKMVDVIRELQNIKAAFQHGQERMNPH</sequence>
<keyword evidence="7 17" id="KW-0732">Signal</keyword>
<comment type="subcellular location">
    <subcellularLocation>
        <location evidence="1">Membrane</location>
    </subcellularLocation>
</comment>
<dbReference type="InterPro" id="IPR017441">
    <property type="entry name" value="Protein_kinase_ATP_BS"/>
</dbReference>
<reference evidence="19" key="1">
    <citation type="journal article" date="2023" name="Plant Biotechnol. J.">
        <title>Chromosome-level wild Hevea brasiliensis genome provides new tools for genomic-assisted breeding and valuable loci to elevate rubber yield.</title>
        <authorList>
            <person name="Cheng H."/>
            <person name="Song X."/>
            <person name="Hu Y."/>
            <person name="Wu T."/>
            <person name="Yang Q."/>
            <person name="An Z."/>
            <person name="Feng S."/>
            <person name="Deng Z."/>
            <person name="Wu W."/>
            <person name="Zeng X."/>
            <person name="Tu M."/>
            <person name="Wang X."/>
            <person name="Huang H."/>
        </authorList>
    </citation>
    <scope>NUCLEOTIDE SEQUENCE</scope>
    <source>
        <strain evidence="19">MT/VB/25A 57/8</strain>
    </source>
</reference>
<dbReference type="PROSITE" id="PS00107">
    <property type="entry name" value="PROTEIN_KINASE_ATP"/>
    <property type="match status" value="1"/>
</dbReference>
<keyword evidence="8" id="KW-0677">Repeat</keyword>